<dbReference type="InterPro" id="IPR008557">
    <property type="entry name" value="PhoX"/>
</dbReference>
<protein>
    <submittedName>
        <fullName evidence="1">DUF839 domain-containing protein</fullName>
    </submittedName>
</protein>
<evidence type="ECO:0000313" key="2">
    <source>
        <dbReference type="Proteomes" id="UP000252915"/>
    </source>
</evidence>
<organism evidence="1 2">
    <name type="scientific">SAR86 cluster bacterium</name>
    <dbReference type="NCBI Taxonomy" id="2030880"/>
    <lineage>
        <taxon>Bacteria</taxon>
        <taxon>Pseudomonadati</taxon>
        <taxon>Pseudomonadota</taxon>
        <taxon>Gammaproteobacteria</taxon>
        <taxon>SAR86 cluster</taxon>
    </lineage>
</organism>
<evidence type="ECO:0000313" key="1">
    <source>
        <dbReference type="EMBL" id="RCL43698.1"/>
    </source>
</evidence>
<proteinExistence type="predicted"/>
<dbReference type="AlphaFoldDB" id="A0A368C290"/>
<feature type="non-terminal residue" evidence="1">
    <location>
        <position position="1"/>
    </location>
</feature>
<name>A0A368C290_9GAMM</name>
<gene>
    <name evidence="1" type="ORF">DBW92_03850</name>
</gene>
<comment type="caution">
    <text evidence="1">The sequence shown here is derived from an EMBL/GenBank/DDBJ whole genome shotgun (WGS) entry which is preliminary data.</text>
</comment>
<dbReference type="EMBL" id="QOPI01000023">
    <property type="protein sequence ID" value="RCL43698.1"/>
    <property type="molecule type" value="Genomic_DNA"/>
</dbReference>
<dbReference type="Proteomes" id="UP000252915">
    <property type="component" value="Unassembled WGS sequence"/>
</dbReference>
<sequence length="115" mass="12728">STESISLFYESTSSEDFWNGDNINITPWGDLIICEDNKSNACRLIGCTPSGALYPLGKVAGNNSSEIAGICFSPDGKNMYLNIQQRGKTIVINGDWNKIKEYRDALDSQIIHHNI</sequence>
<accession>A0A368C290</accession>
<dbReference type="Pfam" id="PF05787">
    <property type="entry name" value="PhoX"/>
    <property type="match status" value="1"/>
</dbReference>
<reference evidence="1 2" key="1">
    <citation type="journal article" date="2018" name="Microbiome">
        <title>Fine metagenomic profile of the Mediterranean stratified and mixed water columns revealed by assembly and recruitment.</title>
        <authorList>
            <person name="Haro-Moreno J.M."/>
            <person name="Lopez-Perez M."/>
            <person name="De La Torre J.R."/>
            <person name="Picazo A."/>
            <person name="Camacho A."/>
            <person name="Rodriguez-Valera F."/>
        </authorList>
    </citation>
    <scope>NUCLEOTIDE SEQUENCE [LARGE SCALE GENOMIC DNA]</scope>
    <source>
        <strain evidence="1">MED-G78</strain>
    </source>
</reference>